<evidence type="ECO:0000313" key="2">
    <source>
        <dbReference type="Proteomes" id="UP001529510"/>
    </source>
</evidence>
<dbReference type="AlphaFoldDB" id="A0ABD0NPQ8"/>
<dbReference type="Proteomes" id="UP001529510">
    <property type="component" value="Unassembled WGS sequence"/>
</dbReference>
<organism evidence="1 2">
    <name type="scientific">Cirrhinus mrigala</name>
    <name type="common">Mrigala</name>
    <dbReference type="NCBI Taxonomy" id="683832"/>
    <lineage>
        <taxon>Eukaryota</taxon>
        <taxon>Metazoa</taxon>
        <taxon>Chordata</taxon>
        <taxon>Craniata</taxon>
        <taxon>Vertebrata</taxon>
        <taxon>Euteleostomi</taxon>
        <taxon>Actinopterygii</taxon>
        <taxon>Neopterygii</taxon>
        <taxon>Teleostei</taxon>
        <taxon>Ostariophysi</taxon>
        <taxon>Cypriniformes</taxon>
        <taxon>Cyprinidae</taxon>
        <taxon>Labeoninae</taxon>
        <taxon>Labeonini</taxon>
        <taxon>Cirrhinus</taxon>
    </lineage>
</organism>
<feature type="non-terminal residue" evidence="1">
    <location>
        <position position="68"/>
    </location>
</feature>
<comment type="caution">
    <text evidence="1">The sequence shown here is derived from an EMBL/GenBank/DDBJ whole genome shotgun (WGS) entry which is preliminary data.</text>
</comment>
<keyword evidence="2" id="KW-1185">Reference proteome</keyword>
<feature type="non-terminal residue" evidence="1">
    <location>
        <position position="1"/>
    </location>
</feature>
<dbReference type="EMBL" id="JAMKFB020000021">
    <property type="protein sequence ID" value="KAL0163362.1"/>
    <property type="molecule type" value="Genomic_DNA"/>
</dbReference>
<gene>
    <name evidence="1" type="ORF">M9458_042758</name>
</gene>
<name>A0ABD0NPQ8_CIRMR</name>
<accession>A0ABD0NPQ8</accession>
<proteinExistence type="predicted"/>
<reference evidence="1 2" key="1">
    <citation type="submission" date="2024-05" db="EMBL/GenBank/DDBJ databases">
        <title>Genome sequencing and assembly of Indian major carp, Cirrhinus mrigala (Hamilton, 1822).</title>
        <authorList>
            <person name="Mohindra V."/>
            <person name="Chowdhury L.M."/>
            <person name="Lal K."/>
            <person name="Jena J.K."/>
        </authorList>
    </citation>
    <scope>NUCLEOTIDE SEQUENCE [LARGE SCALE GENOMIC DNA]</scope>
    <source>
        <strain evidence="1">CM1030</strain>
        <tissue evidence="1">Blood</tissue>
    </source>
</reference>
<evidence type="ECO:0000313" key="1">
    <source>
        <dbReference type="EMBL" id="KAL0163362.1"/>
    </source>
</evidence>
<protein>
    <submittedName>
        <fullName evidence="1">Uncharacterized protein</fullName>
    </submittedName>
</protein>
<sequence length="68" mass="7738">REVDHDWSKGLALEEPISGFLEVDNDRSEEPNTSCSQVDNDDWSDEFFQDLVGDLSEWSANVLYALDS</sequence>